<dbReference type="AlphaFoldDB" id="A0A4S4LRY0"/>
<feature type="transmembrane region" description="Helical" evidence="1">
    <location>
        <begin position="64"/>
        <end position="83"/>
    </location>
</feature>
<reference evidence="2 3" key="1">
    <citation type="submission" date="2019-02" db="EMBL/GenBank/DDBJ databases">
        <title>Genome sequencing of the rare red list fungi Bondarzewia mesenterica.</title>
        <authorList>
            <person name="Buettner E."/>
            <person name="Kellner H."/>
        </authorList>
    </citation>
    <scope>NUCLEOTIDE SEQUENCE [LARGE SCALE GENOMIC DNA]</scope>
    <source>
        <strain evidence="2 3">DSM 108281</strain>
    </source>
</reference>
<keyword evidence="1" id="KW-0472">Membrane</keyword>
<gene>
    <name evidence="2" type="ORF">EW146_g7249</name>
</gene>
<protein>
    <recommendedName>
        <fullName evidence="4">DUF962-domain-containing protein</fullName>
    </recommendedName>
</protein>
<organism evidence="2 3">
    <name type="scientific">Bondarzewia mesenterica</name>
    <dbReference type="NCBI Taxonomy" id="1095465"/>
    <lineage>
        <taxon>Eukaryota</taxon>
        <taxon>Fungi</taxon>
        <taxon>Dikarya</taxon>
        <taxon>Basidiomycota</taxon>
        <taxon>Agaricomycotina</taxon>
        <taxon>Agaricomycetes</taxon>
        <taxon>Russulales</taxon>
        <taxon>Bondarzewiaceae</taxon>
        <taxon>Bondarzewia</taxon>
    </lineage>
</organism>
<dbReference type="PANTHER" id="PTHR28026">
    <property type="entry name" value="DUF962 DOMAIN PROTEIN (AFU_ORTHOLOGUE AFUA_8G05310)"/>
    <property type="match status" value="1"/>
</dbReference>
<dbReference type="Proteomes" id="UP000310158">
    <property type="component" value="Unassembled WGS sequence"/>
</dbReference>
<keyword evidence="3" id="KW-1185">Reference proteome</keyword>
<evidence type="ECO:0000256" key="1">
    <source>
        <dbReference type="SAM" id="Phobius"/>
    </source>
</evidence>
<evidence type="ECO:0008006" key="4">
    <source>
        <dbReference type="Google" id="ProtNLM"/>
    </source>
</evidence>
<evidence type="ECO:0000313" key="2">
    <source>
        <dbReference type="EMBL" id="THH12910.1"/>
    </source>
</evidence>
<proteinExistence type="predicted"/>
<comment type="caution">
    <text evidence="2">The sequence shown here is derived from an EMBL/GenBank/DDBJ whole genome shotgun (WGS) entry which is preliminary data.</text>
</comment>
<accession>A0A4S4LRY0</accession>
<dbReference type="GO" id="GO:0046521">
    <property type="term" value="P:sphingoid catabolic process"/>
    <property type="evidence" value="ECO:0007669"/>
    <property type="project" value="TreeGrafter"/>
</dbReference>
<feature type="transmembrane region" description="Helical" evidence="1">
    <location>
        <begin position="113"/>
        <end position="130"/>
    </location>
</feature>
<evidence type="ECO:0000313" key="3">
    <source>
        <dbReference type="Proteomes" id="UP000310158"/>
    </source>
</evidence>
<keyword evidence="1" id="KW-0812">Transmembrane</keyword>
<dbReference type="GO" id="GO:0005783">
    <property type="term" value="C:endoplasmic reticulum"/>
    <property type="evidence" value="ECO:0007669"/>
    <property type="project" value="TreeGrafter"/>
</dbReference>
<dbReference type="GO" id="GO:0016020">
    <property type="term" value="C:membrane"/>
    <property type="evidence" value="ECO:0007669"/>
    <property type="project" value="GOC"/>
</dbReference>
<dbReference type="Pfam" id="PF06127">
    <property type="entry name" value="Mpo1-like"/>
    <property type="match status" value="1"/>
</dbReference>
<keyword evidence="1" id="KW-1133">Transmembrane helix</keyword>
<dbReference type="PANTHER" id="PTHR28026:SF9">
    <property type="entry name" value="2-HYDROXY-PALMITIC ACID DIOXYGENASE MPO1"/>
    <property type="match status" value="1"/>
</dbReference>
<dbReference type="InterPro" id="IPR009305">
    <property type="entry name" value="Mpo1-like"/>
</dbReference>
<name>A0A4S4LRY0_9AGAM</name>
<dbReference type="OrthoDB" id="2124888at2759"/>
<dbReference type="EMBL" id="SGPL01000403">
    <property type="protein sequence ID" value="THH12910.1"/>
    <property type="molecule type" value="Genomic_DNA"/>
</dbReference>
<sequence>MSSHLFNIRKQLTFYGAYHSNPTNVNIHIVCVPILLWTFQVLSSLLPVPDFIPSIHHTFNDYMAFDLNIASVHAALYLVYYYALDPTAALLYTPQMTVSLLTATSFSKGADHITIAAVLHAFAWIAQFIGHGFAEKRALRCWTTSSEVPVVLAPFFVHLELLFMLGYRPQLHKQLTNDVGVEIAKIRKIEGDKKRAAASKEL</sequence>